<comment type="subcellular location">
    <subcellularLocation>
        <location evidence="1">Cell membrane</location>
        <topology evidence="1">Multi-pass membrane protein</topology>
    </subcellularLocation>
</comment>
<dbReference type="OrthoDB" id="8050636at2759"/>
<evidence type="ECO:0000256" key="4">
    <source>
        <dbReference type="ARBA" id="ARBA00022989"/>
    </source>
</evidence>
<evidence type="ECO:0000256" key="1">
    <source>
        <dbReference type="ARBA" id="ARBA00004651"/>
    </source>
</evidence>
<protein>
    <submittedName>
        <fullName evidence="9">Variant Ionotropic Glutamate Receptor</fullName>
    </submittedName>
</protein>
<keyword evidence="4 8" id="KW-1133">Transmembrane helix</keyword>
<keyword evidence="10" id="KW-1185">Reference proteome</keyword>
<organism evidence="9 10">
    <name type="scientific">Penaeus vannamei</name>
    <name type="common">Whiteleg shrimp</name>
    <name type="synonym">Litopenaeus vannamei</name>
    <dbReference type="NCBI Taxonomy" id="6689"/>
    <lineage>
        <taxon>Eukaryota</taxon>
        <taxon>Metazoa</taxon>
        <taxon>Ecdysozoa</taxon>
        <taxon>Arthropoda</taxon>
        <taxon>Crustacea</taxon>
        <taxon>Multicrustacea</taxon>
        <taxon>Malacostraca</taxon>
        <taxon>Eumalacostraca</taxon>
        <taxon>Eucarida</taxon>
        <taxon>Decapoda</taxon>
        <taxon>Dendrobranchiata</taxon>
        <taxon>Penaeoidea</taxon>
        <taxon>Penaeidae</taxon>
        <taxon>Penaeus</taxon>
    </lineage>
</organism>
<dbReference type="Proteomes" id="UP000283509">
    <property type="component" value="Unassembled WGS sequence"/>
</dbReference>
<evidence type="ECO:0000313" key="10">
    <source>
        <dbReference type="Proteomes" id="UP000283509"/>
    </source>
</evidence>
<keyword evidence="7" id="KW-0325">Glycoprotein</keyword>
<feature type="transmembrane region" description="Helical" evidence="8">
    <location>
        <begin position="270"/>
        <end position="296"/>
    </location>
</feature>
<dbReference type="Gene3D" id="1.10.287.70">
    <property type="match status" value="1"/>
</dbReference>
<reference evidence="9 10" key="1">
    <citation type="submission" date="2018-04" db="EMBL/GenBank/DDBJ databases">
        <authorList>
            <person name="Zhang X."/>
            <person name="Yuan J."/>
            <person name="Li F."/>
            <person name="Xiang J."/>
        </authorList>
    </citation>
    <scope>NUCLEOTIDE SEQUENCE [LARGE SCALE GENOMIC DNA]</scope>
    <source>
        <tissue evidence="9">Muscle</tissue>
    </source>
</reference>
<comment type="caution">
    <text evidence="9">The sequence shown here is derived from an EMBL/GenBank/DDBJ whole genome shotgun (WGS) entry which is preliminary data.</text>
</comment>
<proteinExistence type="predicted"/>
<dbReference type="PANTHER" id="PTHR42643">
    <property type="entry name" value="IONOTROPIC RECEPTOR 20A-RELATED"/>
    <property type="match status" value="1"/>
</dbReference>
<keyword evidence="6 9" id="KW-0675">Receptor</keyword>
<dbReference type="EMBL" id="QCYY01002470">
    <property type="protein sequence ID" value="ROT70078.1"/>
    <property type="molecule type" value="Genomic_DNA"/>
</dbReference>
<dbReference type="GO" id="GO:0005886">
    <property type="term" value="C:plasma membrane"/>
    <property type="evidence" value="ECO:0007669"/>
    <property type="project" value="UniProtKB-SubCell"/>
</dbReference>
<evidence type="ECO:0000256" key="6">
    <source>
        <dbReference type="ARBA" id="ARBA00023170"/>
    </source>
</evidence>
<feature type="transmembrane region" description="Helical" evidence="8">
    <location>
        <begin position="478"/>
        <end position="497"/>
    </location>
</feature>
<name>A0A423T1B6_PENVA</name>
<dbReference type="InterPro" id="IPR052192">
    <property type="entry name" value="Insect_Ionotropic_Sensory_Rcpt"/>
</dbReference>
<evidence type="ECO:0000313" key="9">
    <source>
        <dbReference type="EMBL" id="ROT70078.1"/>
    </source>
</evidence>
<evidence type="ECO:0000256" key="2">
    <source>
        <dbReference type="ARBA" id="ARBA00022475"/>
    </source>
</evidence>
<sequence>MPQERIDRLAPWGLGMFEAAAAGGDPNVTQAKLLQVVRQARKVRILRQCFSIIVLSDDLSFLSSFAESSLRGRLLVWATRLLVVTRLPLQELRRLLASSWTFSMMNAMVLITEATPRGPRSGVYIHLPYSPTGSQVARLASWTPQDGLELLTHLPLFPDKFENFYGTTLHVPAKHYKPYWFEEEVVLPNGTKTIKLNGMDYLLFETVAQTLNFSIKVIPIALWGDTLICPVFHGVLWRRFERFEFALPHTFAAYSLSMKKPGLSDKWESLYYPLAGAVWLSVVGVTVVVLLVMLVMNEIGDFSGQSKRLEPGTIVLEVVGTLIGENLYKTLPTATSGRIVLTVWLVFASVTIEPWGKDFRDYLIESGSEKLIKLAELMELGHFLLDGLEIAMKENTAHMEALEVMKINIAESFSDAHGSPLLYVVKESAMPGLSGWPIPHDAPYKKNFDFCIRASLEAGLYDKWGDDMLVIVHMQGPLMLLLLGLVLGTFTFVIEVTPCTK</sequence>
<gene>
    <name evidence="9" type="ORF">C7M84_011648</name>
</gene>
<keyword evidence="5 8" id="KW-0472">Membrane</keyword>
<dbReference type="AlphaFoldDB" id="A0A423T1B6"/>
<reference evidence="9 10" key="2">
    <citation type="submission" date="2019-01" db="EMBL/GenBank/DDBJ databases">
        <title>The decoding of complex shrimp genome reveals the adaptation for benthos swimmer, frequently molting mechanism and breeding impact on genome.</title>
        <authorList>
            <person name="Sun Y."/>
            <person name="Gao Y."/>
            <person name="Yu Y."/>
        </authorList>
    </citation>
    <scope>NUCLEOTIDE SEQUENCE [LARGE SCALE GENOMIC DNA]</scope>
    <source>
        <tissue evidence="9">Muscle</tissue>
    </source>
</reference>
<keyword evidence="3 8" id="KW-0812">Transmembrane</keyword>
<keyword evidence="2" id="KW-1003">Cell membrane</keyword>
<evidence type="ECO:0000256" key="7">
    <source>
        <dbReference type="ARBA" id="ARBA00023180"/>
    </source>
</evidence>
<dbReference type="PANTHER" id="PTHR42643:SF39">
    <property type="entry name" value="IONOTROPIC RECEPTOR 56A-RELATED"/>
    <property type="match status" value="1"/>
</dbReference>
<evidence type="ECO:0000256" key="5">
    <source>
        <dbReference type="ARBA" id="ARBA00023136"/>
    </source>
</evidence>
<accession>A0A423T1B6</accession>
<evidence type="ECO:0000256" key="3">
    <source>
        <dbReference type="ARBA" id="ARBA00022692"/>
    </source>
</evidence>
<evidence type="ECO:0000256" key="8">
    <source>
        <dbReference type="SAM" id="Phobius"/>
    </source>
</evidence>